<reference evidence="1 2" key="1">
    <citation type="submission" date="2022-05" db="EMBL/GenBank/DDBJ databases">
        <title>Genome Sequencing of Bee-Associated Microbes.</title>
        <authorList>
            <person name="Dunlap C."/>
        </authorList>
    </citation>
    <scope>NUCLEOTIDE SEQUENCE [LARGE SCALE GENOMIC DNA]</scope>
    <source>
        <strain evidence="1 2">NRRL BD-083</strain>
    </source>
</reference>
<protein>
    <submittedName>
        <fullName evidence="1">Uncharacterized protein</fullName>
    </submittedName>
</protein>
<dbReference type="EMBL" id="JAMDLZ010000067">
    <property type="protein sequence ID" value="MCY9550002.1"/>
    <property type="molecule type" value="Genomic_DNA"/>
</dbReference>
<proteinExistence type="predicted"/>
<dbReference type="RefSeq" id="WP_268639880.1">
    <property type="nucleotide sequence ID" value="NZ_JAMDLZ010000067.1"/>
</dbReference>
<evidence type="ECO:0000313" key="2">
    <source>
        <dbReference type="Proteomes" id="UP001527052"/>
    </source>
</evidence>
<sequence length="96" mass="11852">MTNEEAVWDMIKYFFSYLKYLTLSKEEKIEINISLIKDKYWFQELMIAEPSKLKLIEEDEEIRRYLSSRKMVRKLQGDKEERQRFKGILNDRLNCY</sequence>
<accession>A0ABT4EWF2</accession>
<organism evidence="1 2">
    <name type="scientific">Lysinibacillus xylanilyticus</name>
    <dbReference type="NCBI Taxonomy" id="582475"/>
    <lineage>
        <taxon>Bacteria</taxon>
        <taxon>Bacillati</taxon>
        <taxon>Bacillota</taxon>
        <taxon>Bacilli</taxon>
        <taxon>Bacillales</taxon>
        <taxon>Bacillaceae</taxon>
        <taxon>Lysinibacillus</taxon>
    </lineage>
</organism>
<keyword evidence="2" id="KW-1185">Reference proteome</keyword>
<comment type="caution">
    <text evidence="1">The sequence shown here is derived from an EMBL/GenBank/DDBJ whole genome shotgun (WGS) entry which is preliminary data.</text>
</comment>
<dbReference type="Proteomes" id="UP001527052">
    <property type="component" value="Unassembled WGS sequence"/>
</dbReference>
<evidence type="ECO:0000313" key="1">
    <source>
        <dbReference type="EMBL" id="MCY9550002.1"/>
    </source>
</evidence>
<name>A0ABT4EWF2_9BACI</name>
<gene>
    <name evidence="1" type="ORF">M5W82_24330</name>
</gene>